<keyword evidence="2" id="KW-0472">Membrane</keyword>
<feature type="non-terminal residue" evidence="3">
    <location>
        <position position="1"/>
    </location>
</feature>
<accession>A0A133NS40</accession>
<protein>
    <submittedName>
        <fullName evidence="3">Uncharacterized protein</fullName>
    </submittedName>
</protein>
<feature type="transmembrane region" description="Helical" evidence="2">
    <location>
        <begin position="198"/>
        <end position="219"/>
    </location>
</feature>
<dbReference type="AlphaFoldDB" id="A0A133NS40"/>
<keyword evidence="2" id="KW-1133">Transmembrane helix</keyword>
<feature type="compositionally biased region" description="Pro residues" evidence="1">
    <location>
        <begin position="27"/>
        <end position="41"/>
    </location>
</feature>
<proteinExistence type="predicted"/>
<evidence type="ECO:0000256" key="2">
    <source>
        <dbReference type="SAM" id="Phobius"/>
    </source>
</evidence>
<comment type="caution">
    <text evidence="3">The sequence shown here is derived from an EMBL/GenBank/DDBJ whole genome shotgun (WGS) entry which is preliminary data.</text>
</comment>
<name>A0A133NS40_GARVA</name>
<keyword evidence="2" id="KW-0812">Transmembrane</keyword>
<dbReference type="PATRIC" id="fig|2702.100.peg.1225"/>
<sequence>KPEAETAPKKPETEVVPSQPETEVAPAEPPVAKPAPAPAPSQPEAETVPAETDVVKPETETVPAESEVVPVEPPVVQPEVSYVPEDTYQKNNVVQEQVVAKPSVSEITNPPHATYANTIIAESTVKKSAPVENKTVVKHEVVDSHASEEVSTDADNKEIEESAKETDEKISDIESKKPKAQERASGENQSSGNGWGTLIWSVLGALTLTGAAATGMAVMRHRRNTRA</sequence>
<reference evidence="3 4" key="1">
    <citation type="submission" date="2016-01" db="EMBL/GenBank/DDBJ databases">
        <authorList>
            <person name="Oliw E.H."/>
        </authorList>
    </citation>
    <scope>NUCLEOTIDE SEQUENCE [LARGE SCALE GENOMIC DNA]</scope>
    <source>
        <strain evidence="3 4">PSS_7772B</strain>
    </source>
</reference>
<evidence type="ECO:0000313" key="4">
    <source>
        <dbReference type="Proteomes" id="UP000070687"/>
    </source>
</evidence>
<dbReference type="EMBL" id="LRQB01000078">
    <property type="protein sequence ID" value="KXA19114.1"/>
    <property type="molecule type" value="Genomic_DNA"/>
</dbReference>
<gene>
    <name evidence="3" type="ORF">HMPREF3208_01238</name>
</gene>
<dbReference type="Proteomes" id="UP000070687">
    <property type="component" value="Unassembled WGS sequence"/>
</dbReference>
<feature type="compositionally biased region" description="Basic and acidic residues" evidence="1">
    <location>
        <begin position="1"/>
        <end position="13"/>
    </location>
</feature>
<feature type="region of interest" description="Disordered" evidence="1">
    <location>
        <begin position="138"/>
        <end position="194"/>
    </location>
</feature>
<evidence type="ECO:0000256" key="1">
    <source>
        <dbReference type="SAM" id="MobiDB-lite"/>
    </source>
</evidence>
<organism evidence="3 4">
    <name type="scientific">Gardnerella vaginalis</name>
    <dbReference type="NCBI Taxonomy" id="2702"/>
    <lineage>
        <taxon>Bacteria</taxon>
        <taxon>Bacillati</taxon>
        <taxon>Actinomycetota</taxon>
        <taxon>Actinomycetes</taxon>
        <taxon>Bifidobacteriales</taxon>
        <taxon>Bifidobacteriaceae</taxon>
        <taxon>Gardnerella</taxon>
    </lineage>
</organism>
<evidence type="ECO:0000313" key="3">
    <source>
        <dbReference type="EMBL" id="KXA19114.1"/>
    </source>
</evidence>
<feature type="compositionally biased region" description="Basic and acidic residues" evidence="1">
    <location>
        <begin position="138"/>
        <end position="185"/>
    </location>
</feature>
<feature type="region of interest" description="Disordered" evidence="1">
    <location>
        <begin position="1"/>
        <end position="73"/>
    </location>
</feature>
<feature type="compositionally biased region" description="Low complexity" evidence="1">
    <location>
        <begin position="60"/>
        <end position="70"/>
    </location>
</feature>